<gene>
    <name evidence="2" type="ORF">K1Y72_07340</name>
</gene>
<evidence type="ECO:0000313" key="2">
    <source>
        <dbReference type="EMBL" id="MBW8482175.1"/>
    </source>
</evidence>
<evidence type="ECO:0000313" key="3">
    <source>
        <dbReference type="Proteomes" id="UP000774570"/>
    </source>
</evidence>
<evidence type="ECO:0000256" key="1">
    <source>
        <dbReference type="SAM" id="SignalP"/>
    </source>
</evidence>
<dbReference type="RefSeq" id="WP_220164560.1">
    <property type="nucleotide sequence ID" value="NZ_JAIBOA010000004.1"/>
</dbReference>
<name>A0ABS7FQD0_9ACTN</name>
<comment type="caution">
    <text evidence="2">The sequence shown here is derived from an EMBL/GenBank/DDBJ whole genome shotgun (WGS) entry which is preliminary data.</text>
</comment>
<feature type="signal peptide" evidence="1">
    <location>
        <begin position="1"/>
        <end position="25"/>
    </location>
</feature>
<reference evidence="2 3" key="1">
    <citation type="submission" date="2021-07" db="EMBL/GenBank/DDBJ databases">
        <title>Actinomadura sp. PM05-2 isolated from lichen.</title>
        <authorList>
            <person name="Somphong A."/>
            <person name="Phongsopitanun W."/>
            <person name="Tanasupawat S."/>
            <person name="Peongsungnone V."/>
        </authorList>
    </citation>
    <scope>NUCLEOTIDE SEQUENCE [LARGE SCALE GENOMIC DNA]</scope>
    <source>
        <strain evidence="2 3">PM05-2</strain>
    </source>
</reference>
<accession>A0ABS7FQD0</accession>
<keyword evidence="1" id="KW-0732">Signal</keyword>
<keyword evidence="3" id="KW-1185">Reference proteome</keyword>
<dbReference type="EMBL" id="JAIBOA010000004">
    <property type="protein sequence ID" value="MBW8482175.1"/>
    <property type="molecule type" value="Genomic_DNA"/>
</dbReference>
<proteinExistence type="predicted"/>
<sequence length="149" mass="15936">MLRTIAALTAALLCLAFATAPPSLAAPPKPAAAATVPNPTLRCQVIGNNTGVSGGIGTGSCGTYYADSAYLLDFGVEGLVIGNYYWTAPDTSQIVRKTCWTNPHCDIVVPATRYEQTITVKFQAIDEDLQWHYFSISAYLPEVCGTRLC</sequence>
<protein>
    <recommendedName>
        <fullName evidence="4">Secreted protein</fullName>
    </recommendedName>
</protein>
<feature type="chain" id="PRO_5045129227" description="Secreted protein" evidence="1">
    <location>
        <begin position="26"/>
        <end position="149"/>
    </location>
</feature>
<dbReference type="Proteomes" id="UP000774570">
    <property type="component" value="Unassembled WGS sequence"/>
</dbReference>
<organism evidence="2 3">
    <name type="scientific">Actinomadura parmotrematis</name>
    <dbReference type="NCBI Taxonomy" id="2864039"/>
    <lineage>
        <taxon>Bacteria</taxon>
        <taxon>Bacillati</taxon>
        <taxon>Actinomycetota</taxon>
        <taxon>Actinomycetes</taxon>
        <taxon>Streptosporangiales</taxon>
        <taxon>Thermomonosporaceae</taxon>
        <taxon>Actinomadura</taxon>
    </lineage>
</organism>
<evidence type="ECO:0008006" key="4">
    <source>
        <dbReference type="Google" id="ProtNLM"/>
    </source>
</evidence>